<evidence type="ECO:0000256" key="1">
    <source>
        <dbReference type="SAM" id="MobiDB-lite"/>
    </source>
</evidence>
<dbReference type="Proteomes" id="UP001456524">
    <property type="component" value="Unassembled WGS sequence"/>
</dbReference>
<feature type="region of interest" description="Disordered" evidence="1">
    <location>
        <begin position="1"/>
        <end position="72"/>
    </location>
</feature>
<gene>
    <name evidence="2" type="ORF">IWX90DRAFT_64576</name>
</gene>
<dbReference type="EMBL" id="JBBWUH010000011">
    <property type="protein sequence ID" value="KAK8154744.1"/>
    <property type="molecule type" value="Genomic_DNA"/>
</dbReference>
<proteinExistence type="predicted"/>
<organism evidence="2 3">
    <name type="scientific">Phyllosticta citrichinensis</name>
    <dbReference type="NCBI Taxonomy" id="1130410"/>
    <lineage>
        <taxon>Eukaryota</taxon>
        <taxon>Fungi</taxon>
        <taxon>Dikarya</taxon>
        <taxon>Ascomycota</taxon>
        <taxon>Pezizomycotina</taxon>
        <taxon>Dothideomycetes</taxon>
        <taxon>Dothideomycetes incertae sedis</taxon>
        <taxon>Botryosphaeriales</taxon>
        <taxon>Phyllostictaceae</taxon>
        <taxon>Phyllosticta</taxon>
    </lineage>
</organism>
<sequence length="177" mass="18753">MPQERIDGSSSSTAGETAAAATYAIPPSLKSTSPCVPPPERPRATKEKIHQPAHPLAAASPTPPPRIHPRVPLPPFPFVTSPCLSSTRSAAPQLLAPGPSRHLVSSSRPRRTGCRYTQLASQSVTQPEPILWLARSLASTPGLPFPLPLHMLPVHARGPCGAPVHPVVSVVRAVLWQ</sequence>
<keyword evidence="3" id="KW-1185">Reference proteome</keyword>
<evidence type="ECO:0000313" key="2">
    <source>
        <dbReference type="EMBL" id="KAK8154744.1"/>
    </source>
</evidence>
<protein>
    <submittedName>
        <fullName evidence="2">Uncharacterized protein</fullName>
    </submittedName>
</protein>
<comment type="caution">
    <text evidence="2">The sequence shown here is derived from an EMBL/GenBank/DDBJ whole genome shotgun (WGS) entry which is preliminary data.</text>
</comment>
<accession>A0ABR1XHF2</accession>
<name>A0ABR1XHF2_9PEZI</name>
<feature type="compositionally biased region" description="Low complexity" evidence="1">
    <location>
        <begin position="9"/>
        <end position="24"/>
    </location>
</feature>
<feature type="compositionally biased region" description="Pro residues" evidence="1">
    <location>
        <begin position="61"/>
        <end position="72"/>
    </location>
</feature>
<reference evidence="2 3" key="1">
    <citation type="journal article" date="2022" name="G3 (Bethesda)">
        <title>Enemy or ally: a genomic approach to elucidate the lifestyle of Phyllosticta citrichinaensis.</title>
        <authorList>
            <person name="Buijs V.A."/>
            <person name="Groenewald J.Z."/>
            <person name="Haridas S."/>
            <person name="LaButti K.M."/>
            <person name="Lipzen A."/>
            <person name="Martin F.M."/>
            <person name="Barry K."/>
            <person name="Grigoriev I.V."/>
            <person name="Crous P.W."/>
            <person name="Seidl M.F."/>
        </authorList>
    </citation>
    <scope>NUCLEOTIDE SEQUENCE [LARGE SCALE GENOMIC DNA]</scope>
    <source>
        <strain evidence="2 3">CBS 129764</strain>
    </source>
</reference>
<evidence type="ECO:0000313" key="3">
    <source>
        <dbReference type="Proteomes" id="UP001456524"/>
    </source>
</evidence>
<feature type="compositionally biased region" description="Basic and acidic residues" evidence="1">
    <location>
        <begin position="40"/>
        <end position="50"/>
    </location>
</feature>
<feature type="region of interest" description="Disordered" evidence="1">
    <location>
        <begin position="90"/>
        <end position="110"/>
    </location>
</feature>